<dbReference type="PATRIC" id="fig|1239307.3.peg.3629"/>
<proteinExistence type="predicted"/>
<dbReference type="EMBL" id="CP006569">
    <property type="protein sequence ID" value="AHF78288.1"/>
    <property type="molecule type" value="Genomic_DNA"/>
</dbReference>
<dbReference type="PANTHER" id="PTHR12110">
    <property type="entry name" value="HYDROXYPYRUVATE ISOMERASE"/>
    <property type="match status" value="1"/>
</dbReference>
<dbReference type="InterPro" id="IPR050312">
    <property type="entry name" value="IolE/XylAMocC-like"/>
</dbReference>
<dbReference type="Pfam" id="PF01261">
    <property type="entry name" value="AP_endonuc_2"/>
    <property type="match status" value="1"/>
</dbReference>
<keyword evidence="3" id="KW-1185">Reference proteome</keyword>
<dbReference type="Gene3D" id="3.20.20.150">
    <property type="entry name" value="Divalent-metal-dependent TIM barrel enzymes"/>
    <property type="match status" value="1"/>
</dbReference>
<name>W0I1G2_9GAMM</name>
<accession>W0I1G2</accession>
<dbReference type="RefSeq" id="WP_038668726.1">
    <property type="nucleotide sequence ID" value="NZ_CP006569.1"/>
</dbReference>
<evidence type="ECO:0000259" key="1">
    <source>
        <dbReference type="Pfam" id="PF01261"/>
    </source>
</evidence>
<dbReference type="InterPro" id="IPR036237">
    <property type="entry name" value="Xyl_isomerase-like_sf"/>
</dbReference>
<sequence length="288" mass="31183">MPPLTLTPKQLSLNTATLGPNASLEDAVRGCVKYGFGGIAPWRDKVAEVGLAQACRLIKEAGLTVSGLCRGGLFPAADRSAREKIRADNLRAIEEAAALEAACLVLVVGGLPAGDKDLDGARRQVEEGIAQMLAPARAAGVSLAIEPLHPMYAGDRACVNTLAQALALCERLGPEVGIAADVYHIWWDPDVLHQLQRVAQAQRLLAFHLSDWLVPTRHLLTDRGMMGDGVIDLPRLCQRVADDGYRGLYEVEIFSADGWWRQPVDVTLSTIIQRLPALGSKEDRNENR</sequence>
<gene>
    <name evidence="2" type="ORF">Sant_3296</name>
</gene>
<organism evidence="2 3">
    <name type="scientific">Sodalis praecaptivus</name>
    <dbReference type="NCBI Taxonomy" id="1239307"/>
    <lineage>
        <taxon>Bacteria</taxon>
        <taxon>Pseudomonadati</taxon>
        <taxon>Pseudomonadota</taxon>
        <taxon>Gammaproteobacteria</taxon>
        <taxon>Enterobacterales</taxon>
        <taxon>Bruguierivoracaceae</taxon>
        <taxon>Sodalis</taxon>
    </lineage>
</organism>
<dbReference type="AlphaFoldDB" id="W0I1G2"/>
<dbReference type="KEGG" id="sod:Sant_3296"/>
<reference evidence="2 3" key="1">
    <citation type="journal article" date="2014" name="Genome Biol. Evol.">
        <title>Genome degeneration and adaptation in a nascent stage of symbiosis.</title>
        <authorList>
            <person name="Oakeson K.F."/>
            <person name="Gil R."/>
            <person name="Clayton A.L."/>
            <person name="Dunn D.M."/>
            <person name="von Niederhausern A.C."/>
            <person name="Hamil C."/>
            <person name="Aoyagi A."/>
            <person name="Duval B."/>
            <person name="Baca A."/>
            <person name="Silva F.J."/>
            <person name="Vallier A."/>
            <person name="Jackson D.G."/>
            <person name="Latorre A."/>
            <person name="Weiss R.B."/>
            <person name="Heddi A."/>
            <person name="Moya A."/>
            <person name="Dale C."/>
        </authorList>
    </citation>
    <scope>NUCLEOTIDE SEQUENCE [LARGE SCALE GENOMIC DNA]</scope>
    <source>
        <strain evidence="2 3">HS1</strain>
    </source>
</reference>
<dbReference type="SUPFAM" id="SSF51658">
    <property type="entry name" value="Xylose isomerase-like"/>
    <property type="match status" value="1"/>
</dbReference>
<evidence type="ECO:0000313" key="2">
    <source>
        <dbReference type="EMBL" id="AHF78288.1"/>
    </source>
</evidence>
<feature type="domain" description="Xylose isomerase-like TIM barrel" evidence="1">
    <location>
        <begin position="31"/>
        <end position="265"/>
    </location>
</feature>
<dbReference type="HOGENOM" id="CLU_058777_0_0_6"/>
<dbReference type="OrthoDB" id="9787068at2"/>
<dbReference type="InterPro" id="IPR013022">
    <property type="entry name" value="Xyl_isomerase-like_TIM-brl"/>
</dbReference>
<protein>
    <submittedName>
        <fullName evidence="2">3-dehydroshikimate dehydratase</fullName>
    </submittedName>
</protein>
<dbReference type="Proteomes" id="UP000019028">
    <property type="component" value="Chromosome"/>
</dbReference>
<evidence type="ECO:0000313" key="3">
    <source>
        <dbReference type="Proteomes" id="UP000019028"/>
    </source>
</evidence>
<dbReference type="PANTHER" id="PTHR12110:SF52">
    <property type="entry name" value="XYLOSE ISOMERASE"/>
    <property type="match status" value="1"/>
</dbReference>